<keyword evidence="5" id="KW-0479">Metal-binding</keyword>
<dbReference type="GO" id="GO:0006508">
    <property type="term" value="P:proteolysis"/>
    <property type="evidence" value="ECO:0007669"/>
    <property type="project" value="UniProtKB-KW"/>
</dbReference>
<comment type="cofactor">
    <cofactor evidence="1">
        <name>Zn(2+)</name>
        <dbReference type="ChEBI" id="CHEBI:29105"/>
    </cofactor>
</comment>
<evidence type="ECO:0000256" key="3">
    <source>
        <dbReference type="ARBA" id="ARBA00022525"/>
    </source>
</evidence>
<proteinExistence type="predicted"/>
<evidence type="ECO:0000256" key="1">
    <source>
        <dbReference type="ARBA" id="ARBA00001947"/>
    </source>
</evidence>
<accession>A0A3G9IVI4</accession>
<evidence type="ECO:0000313" key="11">
    <source>
        <dbReference type="Proteomes" id="UP001163285"/>
    </source>
</evidence>
<gene>
    <name evidence="10" type="ORF">OJY61_04505</name>
</gene>
<dbReference type="GO" id="GO:0004222">
    <property type="term" value="F:metalloendopeptidase activity"/>
    <property type="evidence" value="ECO:0007669"/>
    <property type="project" value="UniProtKB-EC"/>
</dbReference>
<dbReference type="RefSeq" id="WP_043154018.1">
    <property type="nucleotide sequence ID" value="NZ_AP019195.1"/>
</dbReference>
<keyword evidence="9" id="KW-0482">Metalloprotease</keyword>
<evidence type="ECO:0000256" key="8">
    <source>
        <dbReference type="ARBA" id="ARBA00022833"/>
    </source>
</evidence>
<keyword evidence="4" id="KW-0645">Protease</keyword>
<evidence type="ECO:0000256" key="9">
    <source>
        <dbReference type="ARBA" id="ARBA00023049"/>
    </source>
</evidence>
<dbReference type="EC" id="3.4.24.3" evidence="10"/>
<sequence>MKHLSPRLLLLAAPGLLATSALANYSPSDWQQYQLKGESSRQLGDRLTEVTFELSARSGDAPYQQLRVYRRFDWRDANLAALAEQQCGEPKLKIEQGWQIRYLSCEEVVPAGKAVPASSYDYGYGMKQGRWEPLAGTPTAPRQDRLPLAERVILGHSEQELDRCELNAEGRCAEQAWQYQPQNWQQLKVLEETPNERDGRLEQIFFRLQPIAGSQAAKQVSELHVWRQYTWLLDEIKAQQECDEPQTRQEGDKTISYRVCRQTLPAGSEVQVVLKDTGYQYPVGGSEWQTLPETTEWQESRVLNRPIVLASKEEQLDCRRADGRACSEPDLPGTELLDADAAKIVQDASGQPAPVWQENYGHDDTKLLAVSRGIQSLLAANQPAHPAMKLLLEYVRAHNYHNYGKHKEDGPAAAEALAEALTALGAHPLLFPEQASDEVGAVMGAWSIALHGQFKSPAVQSRFGTLLGEFNQMLAYSTRHASEINGQHAWATGLFDLLNFLDFASDYSDPFANDFRQQDGELRKQLHALGMSELALWQGRDGADLFLLNNVLDAYTRLYRVARYTRPDELDGYRKLLDDSVIALVRHHDLIPGGQQSQDLLEDMSLTLSTYYLTYTDRTSEACISGDFAGLCTPVRVEDVLPFEHTCSPTLRLRAQDLTMAQAEGICRELGAEEQQFHQQMETGWQPVADDHNEALELVVFNSSADWKRYGSALFGGVSTDNGGIYLEGDPARPGNQARFFAYEAEWKRPAFQVWNLRHEYVHYLDGRFNQYGSFGHYPLNRTTWWSEGLAEFIAHGQCFARGLDNVAGRPASDRPALADILHLDYDKGGEMVYSWSYTVHRFLNETGRGASWLAMAQALRNPDQQQAMSAFEAELDQLIANDSEAYQQWLGRELLPWWEANKDSDECKANDSSH</sequence>
<dbReference type="PANTHER" id="PTHR13062:SF9">
    <property type="entry name" value="MICROBIAL COLLAGENASE"/>
    <property type="match status" value="1"/>
</dbReference>
<dbReference type="InterPro" id="IPR002169">
    <property type="entry name" value="Peptidase_M9A/M9B"/>
</dbReference>
<dbReference type="PANTHER" id="PTHR13062">
    <property type="entry name" value="COLLAGENASE"/>
    <property type="match status" value="1"/>
</dbReference>
<dbReference type="GO" id="GO:0008270">
    <property type="term" value="F:zinc ion binding"/>
    <property type="evidence" value="ECO:0007669"/>
    <property type="project" value="InterPro"/>
</dbReference>
<dbReference type="AlphaFoldDB" id="A0A3G9IVI4"/>
<dbReference type="Proteomes" id="UP001163285">
    <property type="component" value="Chromosome"/>
</dbReference>
<evidence type="ECO:0000256" key="7">
    <source>
        <dbReference type="ARBA" id="ARBA00022801"/>
    </source>
</evidence>
<dbReference type="GO" id="GO:0005576">
    <property type="term" value="C:extracellular region"/>
    <property type="evidence" value="ECO:0007669"/>
    <property type="project" value="UniProtKB-SubCell"/>
</dbReference>
<evidence type="ECO:0000256" key="6">
    <source>
        <dbReference type="ARBA" id="ARBA00022729"/>
    </source>
</evidence>
<evidence type="ECO:0000256" key="2">
    <source>
        <dbReference type="ARBA" id="ARBA00004613"/>
    </source>
</evidence>
<evidence type="ECO:0000313" key="10">
    <source>
        <dbReference type="EMBL" id="UZC87214.1"/>
    </source>
</evidence>
<dbReference type="PRINTS" id="PR00931">
    <property type="entry name" value="MICOLLPTASE"/>
</dbReference>
<dbReference type="Pfam" id="PF01752">
    <property type="entry name" value="Peptidase_M9"/>
    <property type="match status" value="1"/>
</dbReference>
<keyword evidence="3" id="KW-0964">Secreted</keyword>
<evidence type="ECO:0000256" key="4">
    <source>
        <dbReference type="ARBA" id="ARBA00022670"/>
    </source>
</evidence>
<comment type="subcellular location">
    <subcellularLocation>
        <location evidence="2">Secreted</location>
    </subcellularLocation>
</comment>
<name>A0A3G9IVI4_AERCA</name>
<dbReference type="Gene3D" id="3.40.30.160">
    <property type="entry name" value="Collagenase ColT, N-terminal domain"/>
    <property type="match status" value="1"/>
</dbReference>
<keyword evidence="6" id="KW-0732">Signal</keyword>
<dbReference type="Gene3D" id="1.10.390.20">
    <property type="match status" value="1"/>
</dbReference>
<evidence type="ECO:0000256" key="5">
    <source>
        <dbReference type="ARBA" id="ARBA00022723"/>
    </source>
</evidence>
<protein>
    <submittedName>
        <fullName evidence="10">Collagenase</fullName>
        <ecNumber evidence="10">3.4.24.3</ecNumber>
    </submittedName>
</protein>
<organism evidence="10 11">
    <name type="scientific">Aeromonas caviae</name>
    <name type="common">Aeromonas punctata</name>
    <dbReference type="NCBI Taxonomy" id="648"/>
    <lineage>
        <taxon>Bacteria</taxon>
        <taxon>Pseudomonadati</taxon>
        <taxon>Pseudomonadota</taxon>
        <taxon>Gammaproteobacteria</taxon>
        <taxon>Aeromonadales</taxon>
        <taxon>Aeromonadaceae</taxon>
        <taxon>Aeromonas</taxon>
    </lineage>
</organism>
<reference evidence="10" key="1">
    <citation type="submission" date="2023-04" db="EMBL/GenBank/DDBJ databases">
        <title>Whole Genome Sequence of Multi-drug resistant Aeromonas caviae as a gut pathogen in newborn.</title>
        <authorList>
            <person name="Jadhav S.V."/>
            <person name="Saroj S.D."/>
            <person name="Saha U.B."/>
            <person name="Sen S."/>
            <person name="Kher A."/>
        </authorList>
    </citation>
    <scope>NUCLEOTIDE SEQUENCE</scope>
    <source>
        <strain evidence="10">SVJ23</strain>
    </source>
</reference>
<keyword evidence="7 10" id="KW-0378">Hydrolase</keyword>
<keyword evidence="8" id="KW-0862">Zinc</keyword>
<dbReference type="EMBL" id="CP110176">
    <property type="protein sequence ID" value="UZC87214.1"/>
    <property type="molecule type" value="Genomic_DNA"/>
</dbReference>